<feature type="compositionally biased region" description="Low complexity" evidence="1">
    <location>
        <begin position="82"/>
        <end position="104"/>
    </location>
</feature>
<evidence type="ECO:0000313" key="3">
    <source>
        <dbReference type="Proteomes" id="UP000619788"/>
    </source>
</evidence>
<comment type="caution">
    <text evidence="2">The sequence shown here is derived from an EMBL/GenBank/DDBJ whole genome shotgun (WGS) entry which is preliminary data.</text>
</comment>
<name>A0A8J3SRL8_9ACTN</name>
<reference evidence="2 3" key="1">
    <citation type="submission" date="2021-01" db="EMBL/GenBank/DDBJ databases">
        <title>Whole genome shotgun sequence of Planobispora siamensis NBRC 107568.</title>
        <authorList>
            <person name="Komaki H."/>
            <person name="Tamura T."/>
        </authorList>
    </citation>
    <scope>NUCLEOTIDE SEQUENCE [LARGE SCALE GENOMIC DNA]</scope>
    <source>
        <strain evidence="2 3">NBRC 107568</strain>
    </source>
</reference>
<accession>A0A8J3SRL8</accession>
<feature type="region of interest" description="Disordered" evidence="1">
    <location>
        <begin position="78"/>
        <end position="104"/>
    </location>
</feature>
<proteinExistence type="predicted"/>
<dbReference type="AlphaFoldDB" id="A0A8J3SRL8"/>
<feature type="compositionally biased region" description="Polar residues" evidence="1">
    <location>
        <begin position="1"/>
        <end position="29"/>
    </location>
</feature>
<dbReference type="EMBL" id="BOOJ01000077">
    <property type="protein sequence ID" value="GIH97134.1"/>
    <property type="molecule type" value="Genomic_DNA"/>
</dbReference>
<protein>
    <submittedName>
        <fullName evidence="2">Uncharacterized protein</fullName>
    </submittedName>
</protein>
<keyword evidence="3" id="KW-1185">Reference proteome</keyword>
<organism evidence="2 3">
    <name type="scientific">Planobispora siamensis</name>
    <dbReference type="NCBI Taxonomy" id="936338"/>
    <lineage>
        <taxon>Bacteria</taxon>
        <taxon>Bacillati</taxon>
        <taxon>Actinomycetota</taxon>
        <taxon>Actinomycetes</taxon>
        <taxon>Streptosporangiales</taxon>
        <taxon>Streptosporangiaceae</taxon>
        <taxon>Planobispora</taxon>
    </lineage>
</organism>
<feature type="compositionally biased region" description="Low complexity" evidence="1">
    <location>
        <begin position="131"/>
        <end position="150"/>
    </location>
</feature>
<sequence length="352" mass="38661">MTMSEPSMAQRSSGSTAQQQYPGSQTGALTQAILETGEDQAVVQEVVQEIWSKLEQYTEIYRRKYRVLTEKAQQAQMRRQEQSYQQGPYQQGQSLQQGQGYQQGQSTYQQGQGVQQGQIYQQGQAAQQQSQQGQQGQWTQQLQPGQAYQQGRPGQQPQAMYRPGFQEAGISPEETTPITPLPVPYLWFDLMAVGPYQRVVPGGPLQPSRVIQSGYEAYLFAVLWRNPTPLAGGPAAAAVMAPLTYQIRGLTVDLNTVSQGPVLSLPPAAFGPGFINILPMRIPTQPPPADGRPRLLEIHITVDVLGPGIGLPPFAGFATRWFHPGLQPAFLGAPDILPGFVEENPVRVMVYS</sequence>
<evidence type="ECO:0000313" key="2">
    <source>
        <dbReference type="EMBL" id="GIH97134.1"/>
    </source>
</evidence>
<feature type="region of interest" description="Disordered" evidence="1">
    <location>
        <begin position="131"/>
        <end position="160"/>
    </location>
</feature>
<feature type="region of interest" description="Disordered" evidence="1">
    <location>
        <begin position="1"/>
        <end position="32"/>
    </location>
</feature>
<dbReference type="Proteomes" id="UP000619788">
    <property type="component" value="Unassembled WGS sequence"/>
</dbReference>
<gene>
    <name evidence="2" type="ORF">Psi01_77640</name>
</gene>
<evidence type="ECO:0000256" key="1">
    <source>
        <dbReference type="SAM" id="MobiDB-lite"/>
    </source>
</evidence>